<evidence type="ECO:0000259" key="3">
    <source>
        <dbReference type="SMART" id="SM00822"/>
    </source>
</evidence>
<gene>
    <name evidence="4" type="ORF">CLV41_101676</name>
</gene>
<evidence type="ECO:0000313" key="4">
    <source>
        <dbReference type="EMBL" id="POF34224.1"/>
    </source>
</evidence>
<evidence type="ECO:0000256" key="2">
    <source>
        <dbReference type="ARBA" id="ARBA00023002"/>
    </source>
</evidence>
<dbReference type="InterPro" id="IPR002347">
    <property type="entry name" value="SDR_fam"/>
</dbReference>
<dbReference type="SUPFAM" id="SSF51735">
    <property type="entry name" value="NAD(P)-binding Rossmann-fold domains"/>
    <property type="match status" value="1"/>
</dbReference>
<dbReference type="InterPro" id="IPR020904">
    <property type="entry name" value="Sc_DH/Rdtase_CS"/>
</dbReference>
<dbReference type="GO" id="GO:0050664">
    <property type="term" value="F:oxidoreductase activity, acting on NAD(P)H, oxygen as acceptor"/>
    <property type="evidence" value="ECO:0007669"/>
    <property type="project" value="TreeGrafter"/>
</dbReference>
<dbReference type="AlphaFoldDB" id="A0A2S3V2M1"/>
<dbReference type="Pfam" id="PF13561">
    <property type="entry name" value="adh_short_C2"/>
    <property type="match status" value="1"/>
</dbReference>
<dbReference type="PRINTS" id="PR00080">
    <property type="entry name" value="SDRFAMILY"/>
</dbReference>
<name>A0A2S3V2M1_9HYPH</name>
<dbReference type="NCBIfam" id="NF005559">
    <property type="entry name" value="PRK07231.1"/>
    <property type="match status" value="1"/>
</dbReference>
<keyword evidence="2" id="KW-0560">Oxidoreductase</keyword>
<dbReference type="CDD" id="cd05233">
    <property type="entry name" value="SDR_c"/>
    <property type="match status" value="1"/>
</dbReference>
<dbReference type="PRINTS" id="PR00081">
    <property type="entry name" value="GDHRDH"/>
</dbReference>
<dbReference type="SMART" id="SM00822">
    <property type="entry name" value="PKS_KR"/>
    <property type="match status" value="1"/>
</dbReference>
<evidence type="ECO:0000313" key="5">
    <source>
        <dbReference type="Proteomes" id="UP000236959"/>
    </source>
</evidence>
<organism evidence="4 5">
    <name type="scientific">Roseibium marinum</name>
    <dbReference type="NCBI Taxonomy" id="281252"/>
    <lineage>
        <taxon>Bacteria</taxon>
        <taxon>Pseudomonadati</taxon>
        <taxon>Pseudomonadota</taxon>
        <taxon>Alphaproteobacteria</taxon>
        <taxon>Hyphomicrobiales</taxon>
        <taxon>Stappiaceae</taxon>
        <taxon>Roseibium</taxon>
    </lineage>
</organism>
<dbReference type="EMBL" id="PPCN01000001">
    <property type="protein sequence ID" value="POF34224.1"/>
    <property type="molecule type" value="Genomic_DNA"/>
</dbReference>
<dbReference type="OrthoDB" id="9779623at2"/>
<protein>
    <submittedName>
        <fullName evidence="4">NAD(P)-dependent dehydrogenase (Short-subunit alcohol dehydrogenase family)</fullName>
    </submittedName>
</protein>
<dbReference type="Proteomes" id="UP000236959">
    <property type="component" value="Unassembled WGS sequence"/>
</dbReference>
<dbReference type="PANTHER" id="PTHR43008">
    <property type="entry name" value="BENZIL REDUCTASE"/>
    <property type="match status" value="1"/>
</dbReference>
<accession>A0A2S3V2M1</accession>
<reference evidence="4 5" key="1">
    <citation type="submission" date="2018-01" db="EMBL/GenBank/DDBJ databases">
        <title>Genomic Encyclopedia of Archaeal and Bacterial Type Strains, Phase II (KMG-II): from individual species to whole genera.</title>
        <authorList>
            <person name="Goeker M."/>
        </authorList>
    </citation>
    <scope>NUCLEOTIDE SEQUENCE [LARGE SCALE GENOMIC DNA]</scope>
    <source>
        <strain evidence="4 5">DSM 17023</strain>
    </source>
</reference>
<comment type="similarity">
    <text evidence="1">Belongs to the short-chain dehydrogenases/reductases (SDR) family.</text>
</comment>
<comment type="caution">
    <text evidence="4">The sequence shown here is derived from an EMBL/GenBank/DDBJ whole genome shotgun (WGS) entry which is preliminary data.</text>
</comment>
<sequence length="249" mass="25830">MGKLEGKTAVITGGASGIGLETAKRFVAEGASVYIFGRRQDALDAALGELGANARAVQGDTTKLEDLDRLFATVKTDKGSIDILVANAGIGEFSALGDITPEHFDRTFDINVKGTLFTVQKALPLLNRGASVILTGSTVGVTGTASMSIYSASKAAVRNFARSWALDLKGTGIRVNVLSPGATETQGVKDLFDQTGATDQIIANFNEQTPLGRLGNPSETAAVAAFLASDDSSYMTGSEIFVDGGFAQV</sequence>
<dbReference type="Gene3D" id="3.40.50.720">
    <property type="entry name" value="NAD(P)-binding Rossmann-like Domain"/>
    <property type="match status" value="1"/>
</dbReference>
<evidence type="ECO:0000256" key="1">
    <source>
        <dbReference type="ARBA" id="ARBA00006484"/>
    </source>
</evidence>
<dbReference type="RefSeq" id="WP_103220830.1">
    <property type="nucleotide sequence ID" value="NZ_PPCN01000001.1"/>
</dbReference>
<dbReference type="PROSITE" id="PS00061">
    <property type="entry name" value="ADH_SHORT"/>
    <property type="match status" value="1"/>
</dbReference>
<dbReference type="InterPro" id="IPR036291">
    <property type="entry name" value="NAD(P)-bd_dom_sf"/>
</dbReference>
<dbReference type="FunFam" id="3.40.50.720:FF:000084">
    <property type="entry name" value="Short-chain dehydrogenase reductase"/>
    <property type="match status" value="1"/>
</dbReference>
<keyword evidence="5" id="KW-1185">Reference proteome</keyword>
<dbReference type="InterPro" id="IPR057326">
    <property type="entry name" value="KR_dom"/>
</dbReference>
<proteinExistence type="inferred from homology"/>
<dbReference type="PANTHER" id="PTHR43008:SF4">
    <property type="entry name" value="CHAIN DEHYDROGENASE, PUTATIVE (AFU_ORTHOLOGUE AFUA_4G08710)-RELATED"/>
    <property type="match status" value="1"/>
</dbReference>
<feature type="domain" description="Ketoreductase" evidence="3">
    <location>
        <begin position="7"/>
        <end position="181"/>
    </location>
</feature>